<accession>A0A1Y2T5D8</accession>
<comment type="caution">
    <text evidence="2">The sequence shown here is derived from an EMBL/GenBank/DDBJ whole genome shotgun (WGS) entry which is preliminary data.</text>
</comment>
<evidence type="ECO:0000313" key="2">
    <source>
        <dbReference type="EMBL" id="OTA41618.1"/>
    </source>
</evidence>
<evidence type="ECO:0000313" key="1">
    <source>
        <dbReference type="EMBL" id="MBY6276624.1"/>
    </source>
</evidence>
<sequence length="232" mass="25873">MAERAERDLYEPVKSLLEGLGFTVRGEVNGCDLAAVRGDDLVIVELKRTVNLDLLLQAVDRLRLTDLVYVAVEAPRRARGRRWTQIQHLCRRLGLGLMVVRFTGGGPAAAVLFDPEPWRPRPRSRQRAALLREVARRSGDYNVGGSTRSPLITAYREEALRIAAYLREQGPSAVRTIRAATGVEAAAPILQRNYYGWYERTARGVYRLTPAGEEALRTYAHVVSRLGGRPPA</sequence>
<dbReference type="Proteomes" id="UP000194267">
    <property type="component" value="Unassembled WGS sequence"/>
</dbReference>
<protein>
    <submittedName>
        <fullName evidence="2">Uncharacterized protein</fullName>
    </submittedName>
</protein>
<gene>
    <name evidence="2" type="ORF">A6D92_05120</name>
    <name evidence="1" type="ORF">CWE10_10470</name>
</gene>
<evidence type="ECO:0000313" key="3">
    <source>
        <dbReference type="Proteomes" id="UP000194267"/>
    </source>
</evidence>
<dbReference type="Proteomes" id="UP000732377">
    <property type="component" value="Unassembled WGS sequence"/>
</dbReference>
<dbReference type="RefSeq" id="WP_043714356.1">
    <property type="nucleotide sequence ID" value="NZ_JACSIR010000159.1"/>
</dbReference>
<organism evidence="2 3">
    <name type="scientific">Symbiobacterium thermophilum</name>
    <dbReference type="NCBI Taxonomy" id="2734"/>
    <lineage>
        <taxon>Bacteria</taxon>
        <taxon>Bacillati</taxon>
        <taxon>Bacillota</taxon>
        <taxon>Clostridia</taxon>
        <taxon>Eubacteriales</taxon>
        <taxon>Symbiobacteriaceae</taxon>
        <taxon>Symbiobacterium</taxon>
    </lineage>
</organism>
<reference evidence="3" key="1">
    <citation type="submission" date="2016-04" db="EMBL/GenBank/DDBJ databases">
        <authorList>
            <person name="Antunes L.P."/>
            <person name="Martins L.F."/>
            <person name="Pereira R.V."/>
            <person name="Thomas A.M."/>
            <person name="Barbosa D."/>
            <person name="Nascimento L."/>
            <person name="Silva G.M."/>
            <person name="Condomitti G.W."/>
            <person name="Digiampietri L.A."/>
            <person name="Lombardi K.C."/>
            <person name="Ramos P.L."/>
            <person name="Quaggio R.B."/>
            <person name="Oliveira J.C."/>
            <person name="Pascon R.C."/>
            <person name="Cruz J.B."/>
            <person name="Silva A.M."/>
            <person name="Setubal J.C."/>
        </authorList>
    </citation>
    <scope>NUCLEOTIDE SEQUENCE [LARGE SCALE GENOMIC DNA]</scope>
</reference>
<dbReference type="EMBL" id="PIUK01000094">
    <property type="protein sequence ID" value="MBY6276624.1"/>
    <property type="molecule type" value="Genomic_DNA"/>
</dbReference>
<dbReference type="EMBL" id="LWLV01000327">
    <property type="protein sequence ID" value="OTA41618.1"/>
    <property type="molecule type" value="Genomic_DNA"/>
</dbReference>
<reference evidence="2" key="2">
    <citation type="submission" date="2016-04" db="EMBL/GenBank/DDBJ databases">
        <authorList>
            <person name="Evans L.H."/>
            <person name="Alamgir A."/>
            <person name="Owens N."/>
            <person name="Weber N.D."/>
            <person name="Virtaneva K."/>
            <person name="Barbian K."/>
            <person name="Babar A."/>
            <person name="Rosenke K."/>
        </authorList>
    </citation>
    <scope>NUCLEOTIDE SEQUENCE [LARGE SCALE GENOMIC DNA]</scope>
    <source>
        <strain evidence="2">G2</strain>
    </source>
</reference>
<dbReference type="AlphaFoldDB" id="A0A1Y2T5D8"/>
<reference evidence="1" key="3">
    <citation type="submission" date="2017-11" db="EMBL/GenBank/DDBJ databases">
        <title>Three new genomes from thermophilic consortium.</title>
        <authorList>
            <person name="Quaggio R."/>
            <person name="Amgarten D."/>
            <person name="Setubal J.C."/>
        </authorList>
    </citation>
    <scope>NUCLEOTIDE SEQUENCE</scope>
    <source>
        <strain evidence="1">ZCTH01-B2</strain>
    </source>
</reference>
<dbReference type="InterPro" id="IPR018679">
    <property type="entry name" value="DUF2161"/>
</dbReference>
<name>A0A1Y2T5D8_SYMTR</name>
<dbReference type="Pfam" id="PF09929">
    <property type="entry name" value="DUF2161"/>
    <property type="match status" value="1"/>
</dbReference>
<proteinExistence type="predicted"/>